<evidence type="ECO:0000259" key="1">
    <source>
        <dbReference type="Pfam" id="PF01408"/>
    </source>
</evidence>
<evidence type="ECO:0000313" key="2">
    <source>
        <dbReference type="EMBL" id="AXI78582.1"/>
    </source>
</evidence>
<dbReference type="EMBL" id="CP031264">
    <property type="protein sequence ID" value="AXI78582.1"/>
    <property type="molecule type" value="Genomic_DNA"/>
</dbReference>
<dbReference type="PANTHER" id="PTHR43377:SF1">
    <property type="entry name" value="BILIVERDIN REDUCTASE A"/>
    <property type="match status" value="1"/>
</dbReference>
<dbReference type="Pfam" id="PF01408">
    <property type="entry name" value="GFO_IDH_MocA"/>
    <property type="match status" value="1"/>
</dbReference>
<dbReference type="SUPFAM" id="SSF55347">
    <property type="entry name" value="Glyceraldehyde-3-phosphate dehydrogenase-like, C-terminal domain"/>
    <property type="match status" value="1"/>
</dbReference>
<dbReference type="InterPro" id="IPR051450">
    <property type="entry name" value="Gfo/Idh/MocA_Oxidoreductases"/>
</dbReference>
<protein>
    <submittedName>
        <fullName evidence="2">Gfo/Idh/MocA family oxidoreductase</fullName>
    </submittedName>
</protein>
<proteinExistence type="predicted"/>
<dbReference type="PANTHER" id="PTHR43377">
    <property type="entry name" value="BILIVERDIN REDUCTASE A"/>
    <property type="match status" value="1"/>
</dbReference>
<organism evidence="2 3">
    <name type="scientific">Peterkaempfera bronchialis</name>
    <dbReference type="NCBI Taxonomy" id="2126346"/>
    <lineage>
        <taxon>Bacteria</taxon>
        <taxon>Bacillati</taxon>
        <taxon>Actinomycetota</taxon>
        <taxon>Actinomycetes</taxon>
        <taxon>Kitasatosporales</taxon>
        <taxon>Streptomycetaceae</taxon>
        <taxon>Peterkaempfera</taxon>
    </lineage>
</organism>
<dbReference type="SUPFAM" id="SSF51735">
    <property type="entry name" value="NAD(P)-binding Rossmann-fold domains"/>
    <property type="match status" value="1"/>
</dbReference>
<dbReference type="InterPro" id="IPR036291">
    <property type="entry name" value="NAD(P)-bd_dom_sf"/>
</dbReference>
<dbReference type="GO" id="GO:0000166">
    <property type="term" value="F:nucleotide binding"/>
    <property type="evidence" value="ECO:0007669"/>
    <property type="project" value="InterPro"/>
</dbReference>
<dbReference type="Gene3D" id="3.30.360.10">
    <property type="entry name" value="Dihydrodipicolinate Reductase, domain 2"/>
    <property type="match status" value="1"/>
</dbReference>
<dbReference type="OrthoDB" id="9772350at2"/>
<name>A0A345SXX7_9ACTN</name>
<dbReference type="AlphaFoldDB" id="A0A345SXX7"/>
<accession>A0A345SXX7</accession>
<sequence length="365" mass="39378">MTTAVTFGVVGSGWRAEFFVRLASLLPDRLTLVGAAVRRAETADDISRRWKVPAYLSPEELVGKQRPDFVISSVPWPVNPEVVATLAESGVRVLSETPPAPDADGLRRLWARVGGSDLVQVAEQYLLMPGHAARRALVERGVLGRPTSVQVSSTHMYHAVSMMRGLLGVGFDPVTVSASRLVAPLVDPLTRDGWTGDPTPKDAATTLATLDFGGGASGLYDFTDNQWHNQLRLRRIVIRGSHGELADDTVVRLAGERTILKSALLRSQLGHDLNLDGYDTEHIAFDGEVVYRNPFLGLRLMDEEIAIASLMTATGAWARDEGPAPYPLAQGCQDHLIALAVEESALKGTQVVTGVEPWHPGGARG</sequence>
<feature type="domain" description="Gfo/Idh/MocA-like oxidoreductase N-terminal" evidence="1">
    <location>
        <begin position="6"/>
        <end position="113"/>
    </location>
</feature>
<gene>
    <name evidence="2" type="ORF">C7M71_015235</name>
</gene>
<dbReference type="InterPro" id="IPR000683">
    <property type="entry name" value="Gfo/Idh/MocA-like_OxRdtase_N"/>
</dbReference>
<keyword evidence="3" id="KW-1185">Reference proteome</keyword>
<reference evidence="3" key="1">
    <citation type="submission" date="2018-07" db="EMBL/GenBank/DDBJ databases">
        <title>Streptacidiphilus bronchialis DSM 106435 chromosome.</title>
        <authorList>
            <person name="Batra D."/>
            <person name="Gulvik C.A."/>
        </authorList>
    </citation>
    <scope>NUCLEOTIDE SEQUENCE [LARGE SCALE GENOMIC DNA]</scope>
    <source>
        <strain evidence="3">DSM 106435</strain>
    </source>
</reference>
<dbReference type="Gene3D" id="3.40.50.720">
    <property type="entry name" value="NAD(P)-binding Rossmann-like Domain"/>
    <property type="match status" value="1"/>
</dbReference>
<dbReference type="Proteomes" id="UP000249340">
    <property type="component" value="Chromosome"/>
</dbReference>
<evidence type="ECO:0000313" key="3">
    <source>
        <dbReference type="Proteomes" id="UP000249340"/>
    </source>
</evidence>
<dbReference type="RefSeq" id="WP_111491231.1">
    <property type="nucleotide sequence ID" value="NZ_CP031264.1"/>
</dbReference>
<dbReference type="KEGG" id="stri:C7M71_015235"/>